<gene>
    <name evidence="2" type="ORF">ZOSMA_8G00770</name>
</gene>
<accession>A0A0K9NLG3</accession>
<sequence length="110" mass="12867">MGCTQLDISNMCRDDRIDLKNYNVDLLVEEFEMKKSIQPDFFYSIVKDSSGKLKHLCRFDFITIQHFKLFGDAVTFDTTYKTNVYSLIFGMFCGVNHHRKTVIFGSAFLR</sequence>
<dbReference type="Pfam" id="PF10551">
    <property type="entry name" value="MULE"/>
    <property type="match status" value="1"/>
</dbReference>
<dbReference type="OMA" id="HEMMTNI"/>
<name>A0A0K9NLG3_ZOSMR</name>
<proteinExistence type="predicted"/>
<protein>
    <recommendedName>
        <fullName evidence="1">MULE transposase domain-containing protein</fullName>
    </recommendedName>
</protein>
<evidence type="ECO:0000313" key="3">
    <source>
        <dbReference type="Proteomes" id="UP000036987"/>
    </source>
</evidence>
<dbReference type="Proteomes" id="UP000036987">
    <property type="component" value="Unassembled WGS sequence"/>
</dbReference>
<dbReference type="AlphaFoldDB" id="A0A0K9NLG3"/>
<dbReference type="OrthoDB" id="690262at2759"/>
<keyword evidence="3" id="KW-1185">Reference proteome</keyword>
<comment type="caution">
    <text evidence="2">The sequence shown here is derived from an EMBL/GenBank/DDBJ whole genome shotgun (WGS) entry which is preliminary data.</text>
</comment>
<dbReference type="EMBL" id="LFYR01002110">
    <property type="protein sequence ID" value="KMZ56932.1"/>
    <property type="molecule type" value="Genomic_DNA"/>
</dbReference>
<reference evidence="3" key="1">
    <citation type="journal article" date="2016" name="Nature">
        <title>The genome of the seagrass Zostera marina reveals angiosperm adaptation to the sea.</title>
        <authorList>
            <person name="Olsen J.L."/>
            <person name="Rouze P."/>
            <person name="Verhelst B."/>
            <person name="Lin Y.-C."/>
            <person name="Bayer T."/>
            <person name="Collen J."/>
            <person name="Dattolo E."/>
            <person name="De Paoli E."/>
            <person name="Dittami S."/>
            <person name="Maumus F."/>
            <person name="Michel G."/>
            <person name="Kersting A."/>
            <person name="Lauritano C."/>
            <person name="Lohaus R."/>
            <person name="Toepel M."/>
            <person name="Tonon T."/>
            <person name="Vanneste K."/>
            <person name="Amirebrahimi M."/>
            <person name="Brakel J."/>
            <person name="Bostroem C."/>
            <person name="Chovatia M."/>
            <person name="Grimwood J."/>
            <person name="Jenkins J.W."/>
            <person name="Jueterbock A."/>
            <person name="Mraz A."/>
            <person name="Stam W.T."/>
            <person name="Tice H."/>
            <person name="Bornberg-Bauer E."/>
            <person name="Green P.J."/>
            <person name="Pearson G.A."/>
            <person name="Procaccini G."/>
            <person name="Duarte C.M."/>
            <person name="Schmutz J."/>
            <person name="Reusch T.B.H."/>
            <person name="Van de Peer Y."/>
        </authorList>
    </citation>
    <scope>NUCLEOTIDE SEQUENCE [LARGE SCALE GENOMIC DNA]</scope>
    <source>
        <strain evidence="3">cv. Finnish</strain>
    </source>
</reference>
<feature type="domain" description="MULE transposase" evidence="1">
    <location>
        <begin position="74"/>
        <end position="109"/>
    </location>
</feature>
<evidence type="ECO:0000313" key="2">
    <source>
        <dbReference type="EMBL" id="KMZ56932.1"/>
    </source>
</evidence>
<evidence type="ECO:0000259" key="1">
    <source>
        <dbReference type="Pfam" id="PF10551"/>
    </source>
</evidence>
<dbReference type="InterPro" id="IPR018289">
    <property type="entry name" value="MULE_transposase_dom"/>
</dbReference>
<dbReference type="PANTHER" id="PTHR47718">
    <property type="entry name" value="OS01G0519700 PROTEIN"/>
    <property type="match status" value="1"/>
</dbReference>
<dbReference type="PANTHER" id="PTHR47718:SF7">
    <property type="entry name" value="PROTEIN FAR1-RELATED SEQUENCE"/>
    <property type="match status" value="1"/>
</dbReference>
<dbReference type="STRING" id="29655.A0A0K9NLG3"/>
<organism evidence="2 3">
    <name type="scientific">Zostera marina</name>
    <name type="common">Eelgrass</name>
    <dbReference type="NCBI Taxonomy" id="29655"/>
    <lineage>
        <taxon>Eukaryota</taxon>
        <taxon>Viridiplantae</taxon>
        <taxon>Streptophyta</taxon>
        <taxon>Embryophyta</taxon>
        <taxon>Tracheophyta</taxon>
        <taxon>Spermatophyta</taxon>
        <taxon>Magnoliopsida</taxon>
        <taxon>Liliopsida</taxon>
        <taxon>Zosteraceae</taxon>
        <taxon>Zostera</taxon>
    </lineage>
</organism>